<sequence>MKIPKLLAGPIIRRVEPTKIYIWVATSEEYDIRAEMFEVQNFESNYQYISIQVTTNIQSIHLGKRLFHYLIEISGSFPVEALIGYNLHFSNSNEKFDFNSLGLLDVNNPDSIAYTPLKYPTFFIATKNEKKLFGSCRKPHGKGEDALAAGDLKLKETYLDTSERPGALFLVGDQIYADDVADPIFPFIIDLAQELIGYEEDLTMFESRLKEPRFQKALKQVHSRQSIMKDFCHFTSRNSHNHLITFGEFAAMYLLSLNPVLWNSTNEKDIMTFEELAIKGYVDVTQKDFLEDQTNYEEQLKNLQQFQRTLPQVRRLLANIPTYMMFDDHDVTDDWNLSYEWKKNVEHSPLGRHVIANGLAACWAFQCWGNSPDQFDNRFLHNIQSYMYSYQIHSTTYDSWKEQLLTFQEWSFVAPTHPKALFLDTRTMRSFEPASKPTPTGRIIKELTSGPQLIGQDGWKIISTQLQNSGWKSGSPLILVSPAPFYGIRLIESFLFQYVSPLTLFQLPVKTAFDLEFWFFNGKGYHDFHEQISKWNPKQCIILSGDAHMASAVETVVSFQKGNKRKIQQFTCSPMKNDSFPNLTNFLLQGIHRLNILLNGKKELQRFCDSNFNVMFENRFSRNNPSCLWKEMIHYLALPTGSIVETKNNLGLLSMEQDEASLQLLQLKDLQVQKQRFK</sequence>
<accession>A0A4U1DDH7</accession>
<dbReference type="EMBL" id="SWBM01000001">
    <property type="protein sequence ID" value="TKC19486.1"/>
    <property type="molecule type" value="Genomic_DNA"/>
</dbReference>
<dbReference type="PANTHER" id="PTHR37031:SF2">
    <property type="entry name" value="PHOD-LIKE PHOSPHATASE METALLOPHOSPHATASE DOMAIN-CONTAINING PROTEIN"/>
    <property type="match status" value="1"/>
</dbReference>
<name>A0A4U1DDH7_9BACI</name>
<dbReference type="OrthoDB" id="9795624at2"/>
<proteinExistence type="predicted"/>
<comment type="caution">
    <text evidence="1">The sequence shown here is derived from an EMBL/GenBank/DDBJ whole genome shotgun (WGS) entry which is preliminary data.</text>
</comment>
<dbReference type="InterPro" id="IPR029052">
    <property type="entry name" value="Metallo-depent_PP-like"/>
</dbReference>
<organism evidence="1 2">
    <name type="scientific">Robertmurraya kyonggiensis</name>
    <dbReference type="NCBI Taxonomy" id="1037680"/>
    <lineage>
        <taxon>Bacteria</taxon>
        <taxon>Bacillati</taxon>
        <taxon>Bacillota</taxon>
        <taxon>Bacilli</taxon>
        <taxon>Bacillales</taxon>
        <taxon>Bacillaceae</taxon>
        <taxon>Robertmurraya</taxon>
    </lineage>
</organism>
<gene>
    <name evidence="1" type="ORF">FA727_08080</name>
</gene>
<dbReference type="RefSeq" id="WP_136830394.1">
    <property type="nucleotide sequence ID" value="NZ_SWBM01000001.1"/>
</dbReference>
<dbReference type="InterPro" id="IPR038607">
    <property type="entry name" value="PhoD-like_sf"/>
</dbReference>
<dbReference type="SUPFAM" id="SSF56300">
    <property type="entry name" value="Metallo-dependent phosphatases"/>
    <property type="match status" value="1"/>
</dbReference>
<dbReference type="Proteomes" id="UP000307756">
    <property type="component" value="Unassembled WGS sequence"/>
</dbReference>
<protein>
    <recommendedName>
        <fullName evidence="3">PhoD-like phosphatase metallophosphatase domain-containing protein</fullName>
    </recommendedName>
</protein>
<dbReference type="AlphaFoldDB" id="A0A4U1DDH7"/>
<keyword evidence="2" id="KW-1185">Reference proteome</keyword>
<evidence type="ECO:0000313" key="1">
    <source>
        <dbReference type="EMBL" id="TKC19486.1"/>
    </source>
</evidence>
<dbReference type="Gene3D" id="3.60.21.70">
    <property type="entry name" value="PhoD-like phosphatase"/>
    <property type="match status" value="1"/>
</dbReference>
<evidence type="ECO:0000313" key="2">
    <source>
        <dbReference type="Proteomes" id="UP000307756"/>
    </source>
</evidence>
<evidence type="ECO:0008006" key="3">
    <source>
        <dbReference type="Google" id="ProtNLM"/>
    </source>
</evidence>
<reference evidence="1 2" key="1">
    <citation type="journal article" date="2011" name="J. Microbiol.">
        <title>Bacillus kyonggiensis sp. nov., isolated from soil of a lettuce field.</title>
        <authorList>
            <person name="Dong K."/>
            <person name="Lee S."/>
        </authorList>
    </citation>
    <scope>NUCLEOTIDE SEQUENCE [LARGE SCALE GENOMIC DNA]</scope>
    <source>
        <strain evidence="1 2">NB22</strain>
    </source>
</reference>
<dbReference type="PANTHER" id="PTHR37031">
    <property type="entry name" value="METALLOPHOSPHATASE BINDING DOMAIN PROTEIN"/>
    <property type="match status" value="1"/>
</dbReference>